<feature type="compositionally biased region" description="Low complexity" evidence="1">
    <location>
        <begin position="62"/>
        <end position="86"/>
    </location>
</feature>
<dbReference type="GeneID" id="14876069"/>
<feature type="compositionally biased region" description="Polar residues" evidence="1">
    <location>
        <begin position="350"/>
        <end position="362"/>
    </location>
</feature>
<feature type="region of interest" description="Disordered" evidence="1">
    <location>
        <begin position="412"/>
        <end position="437"/>
    </location>
</feature>
<gene>
    <name evidence="3" type="ORF">DFA_06013</name>
</gene>
<dbReference type="KEGG" id="dfa:DFA_06013"/>
<feature type="compositionally biased region" description="Polar residues" evidence="1">
    <location>
        <begin position="257"/>
        <end position="269"/>
    </location>
</feature>
<protein>
    <submittedName>
        <fullName evidence="3">Uncharacterized protein</fullName>
    </submittedName>
</protein>
<feature type="compositionally biased region" description="Basic and acidic residues" evidence="1">
    <location>
        <begin position="39"/>
        <end position="60"/>
    </location>
</feature>
<feature type="compositionally biased region" description="Low complexity" evidence="1">
    <location>
        <begin position="7"/>
        <end position="24"/>
    </location>
</feature>
<feature type="compositionally biased region" description="Basic and acidic residues" evidence="1">
    <location>
        <begin position="87"/>
        <end position="143"/>
    </location>
</feature>
<keyword evidence="2" id="KW-0812">Transmembrane</keyword>
<feature type="region of interest" description="Disordered" evidence="1">
    <location>
        <begin position="813"/>
        <end position="897"/>
    </location>
</feature>
<keyword evidence="4" id="KW-1185">Reference proteome</keyword>
<accession>F4PJV1</accession>
<evidence type="ECO:0000313" key="3">
    <source>
        <dbReference type="EMBL" id="EGG23875.1"/>
    </source>
</evidence>
<proteinExistence type="predicted"/>
<dbReference type="EMBL" id="GL883007">
    <property type="protein sequence ID" value="EGG23875.1"/>
    <property type="molecule type" value="Genomic_DNA"/>
</dbReference>
<sequence>MDDKPPSISISRTSSTSSINSTSSTKEKRKSGILSLFNKDQKEPKESKESKGKQKDDIKHATSTIVPTISTTNTTTTTSTTSTLNAKELKALEKEKEKQREAEKTRLKEEEERRKEDEKKRLKEEKKRSKELEKEKEKQREQEIQTIKEQVKELKRKQKELKKQQKKDGESTHSHDSTSSMMDDDDDLSISSAHSFNTVVSTIGVGSSTPQKRRKSLDISALANKLLHPHSHGHSSGDSSNQQSNVQQQRRTLGQHRGNSTLSFDYQKNSSSSGGGGGGGGGDTTPRKSATDNDLTYTSGTDDSDFTSTNPTIIETPSLSIDNNNNNSEMTHTKNSTSSNSSLTAHSQSPPNTTYSGIDENSSTQHISDATYALSAEFKKEMERFYGRIEDCQKRGSSYQIERIKELKEALKAESTSPISRHSPKKRSLLQGGDSTSHPQLQQLLQQQHHHHHHRSYSTTAAPQDLKCIMKEIHPSGGEVSPPNYDTNYPPSSNGASGGGGLKSSSDAIMMNSTDSPTTLDKNQQRKGLLRRRWNTHRLSLTLTRNQLNTINNNGNNNNNVISNINSQQQDQSNVNRFIPSFDGTRLKKYLPTVNFKGIGDHLPSFQILPSRNKKKEMDAKDKNQDNQKPTEFKKNIDEILQSFQEPKRPKISVLKEYQERLHLRKPIYSVNQLSTMGSDLETKTLLQHSRIVDDLERCKRINQEIKELNSRLDYACSSIKTIDSDLPFELQLRVDNLKPTVDSNLNDSHKLYEKSKRLEESVQVLRRQSKNSRYAYIHNIFVKLFITGWLVTIYSFFIGKWNKNNVNSDNIDDNNNNNNLEYNSNNSNNNSNNNNNNSNSLEYNSNNNDNQLQSGNNNHSLVLNGASIGHGNDNASSSGINGASGNGSSSLDNLADKKDKKDIMKVAMSNLEAMSRTISLMRENELAAQEH</sequence>
<feature type="compositionally biased region" description="Gly residues" evidence="1">
    <location>
        <begin position="273"/>
        <end position="283"/>
    </location>
</feature>
<feature type="compositionally biased region" description="Low complexity" evidence="1">
    <location>
        <begin position="296"/>
        <end position="309"/>
    </location>
</feature>
<evidence type="ECO:0000313" key="4">
    <source>
        <dbReference type="Proteomes" id="UP000007797"/>
    </source>
</evidence>
<dbReference type="RefSeq" id="XP_004361726.1">
    <property type="nucleotide sequence ID" value="XM_004361669.1"/>
</dbReference>
<feature type="transmembrane region" description="Helical" evidence="2">
    <location>
        <begin position="777"/>
        <end position="798"/>
    </location>
</feature>
<dbReference type="AlphaFoldDB" id="F4PJV1"/>
<evidence type="ECO:0000256" key="2">
    <source>
        <dbReference type="SAM" id="Phobius"/>
    </source>
</evidence>
<keyword evidence="2" id="KW-1133">Transmembrane helix</keyword>
<name>F4PJV1_CACFS</name>
<feature type="compositionally biased region" description="Polar residues" evidence="1">
    <location>
        <begin position="511"/>
        <end position="522"/>
    </location>
</feature>
<feature type="region of interest" description="Disordered" evidence="1">
    <location>
        <begin position="202"/>
        <end position="362"/>
    </location>
</feature>
<dbReference type="Proteomes" id="UP000007797">
    <property type="component" value="Unassembled WGS sequence"/>
</dbReference>
<feature type="compositionally biased region" description="Low complexity" evidence="1">
    <location>
        <begin position="872"/>
        <end position="894"/>
    </location>
</feature>
<feature type="compositionally biased region" description="Low complexity" evidence="1">
    <location>
        <begin position="333"/>
        <end position="349"/>
    </location>
</feature>
<feature type="region of interest" description="Disordered" evidence="1">
    <location>
        <begin position="606"/>
        <end position="632"/>
    </location>
</feature>
<feature type="compositionally biased region" description="Low complexity" evidence="1">
    <location>
        <begin position="813"/>
        <end position="859"/>
    </location>
</feature>
<keyword evidence="2" id="KW-0472">Membrane</keyword>
<organism evidence="3 4">
    <name type="scientific">Cavenderia fasciculata</name>
    <name type="common">Slime mold</name>
    <name type="synonym">Dictyostelium fasciculatum</name>
    <dbReference type="NCBI Taxonomy" id="261658"/>
    <lineage>
        <taxon>Eukaryota</taxon>
        <taxon>Amoebozoa</taxon>
        <taxon>Evosea</taxon>
        <taxon>Eumycetozoa</taxon>
        <taxon>Dictyostelia</taxon>
        <taxon>Acytosteliales</taxon>
        <taxon>Cavenderiaceae</taxon>
        <taxon>Cavenderia</taxon>
    </lineage>
</organism>
<feature type="region of interest" description="Disordered" evidence="1">
    <location>
        <begin position="1"/>
        <end position="190"/>
    </location>
</feature>
<feature type="compositionally biased region" description="Basic and acidic residues" evidence="1">
    <location>
        <begin position="161"/>
        <end position="176"/>
    </location>
</feature>
<feature type="compositionally biased region" description="Low complexity" evidence="1">
    <location>
        <begin position="234"/>
        <end position="249"/>
    </location>
</feature>
<evidence type="ECO:0000256" key="1">
    <source>
        <dbReference type="SAM" id="MobiDB-lite"/>
    </source>
</evidence>
<feature type="compositionally biased region" description="Polar residues" evidence="1">
    <location>
        <begin position="310"/>
        <end position="330"/>
    </location>
</feature>
<reference evidence="4" key="1">
    <citation type="journal article" date="2011" name="Genome Res.">
        <title>Phylogeny-wide analysis of social amoeba genomes highlights ancient origins for complex intercellular communication.</title>
        <authorList>
            <person name="Heidel A.J."/>
            <person name="Lawal H.M."/>
            <person name="Felder M."/>
            <person name="Schilde C."/>
            <person name="Helps N.R."/>
            <person name="Tunggal B."/>
            <person name="Rivero F."/>
            <person name="John U."/>
            <person name="Schleicher M."/>
            <person name="Eichinger L."/>
            <person name="Platzer M."/>
            <person name="Noegel A.A."/>
            <person name="Schaap P."/>
            <person name="Gloeckner G."/>
        </authorList>
    </citation>
    <scope>NUCLEOTIDE SEQUENCE [LARGE SCALE GENOMIC DNA]</scope>
    <source>
        <strain evidence="4">SH3</strain>
    </source>
</reference>
<feature type="region of interest" description="Disordered" evidence="1">
    <location>
        <begin position="474"/>
        <end position="527"/>
    </location>
</feature>
<dbReference type="OrthoDB" id="21521at2759"/>
<feature type="compositionally biased region" description="Basic and acidic residues" evidence="1">
    <location>
        <begin position="616"/>
        <end position="632"/>
    </location>
</feature>